<keyword evidence="1" id="KW-0472">Membrane</keyword>
<feature type="transmembrane region" description="Helical" evidence="1">
    <location>
        <begin position="74"/>
        <end position="93"/>
    </location>
</feature>
<dbReference type="Gene3D" id="3.55.50.30">
    <property type="match status" value="1"/>
</dbReference>
<dbReference type="Pfam" id="PF04773">
    <property type="entry name" value="FecR"/>
    <property type="match status" value="1"/>
</dbReference>
<proteinExistence type="predicted"/>
<dbReference type="OrthoDB" id="645173at2"/>
<organism evidence="4 5">
    <name type="scientific">Parapedobacter composti</name>
    <dbReference type="NCBI Taxonomy" id="623281"/>
    <lineage>
        <taxon>Bacteria</taxon>
        <taxon>Pseudomonadati</taxon>
        <taxon>Bacteroidota</taxon>
        <taxon>Sphingobacteriia</taxon>
        <taxon>Sphingobacteriales</taxon>
        <taxon>Sphingobacteriaceae</taxon>
        <taxon>Parapedobacter</taxon>
    </lineage>
</organism>
<dbReference type="GO" id="GO:0016989">
    <property type="term" value="F:sigma factor antagonist activity"/>
    <property type="evidence" value="ECO:0007669"/>
    <property type="project" value="TreeGrafter"/>
</dbReference>
<dbReference type="AlphaFoldDB" id="A0A1I1KDL9"/>
<evidence type="ECO:0000313" key="5">
    <source>
        <dbReference type="Proteomes" id="UP000199577"/>
    </source>
</evidence>
<protein>
    <submittedName>
        <fullName evidence="4">Ferric-dicitrate binding protein FerR, regulates iron transport through sigma-19</fullName>
    </submittedName>
</protein>
<dbReference type="Pfam" id="PF16344">
    <property type="entry name" value="FecR_C"/>
    <property type="match status" value="1"/>
</dbReference>
<reference evidence="4 5" key="1">
    <citation type="submission" date="2016-10" db="EMBL/GenBank/DDBJ databases">
        <authorList>
            <person name="de Groot N.N."/>
        </authorList>
    </citation>
    <scope>NUCLEOTIDE SEQUENCE [LARGE SCALE GENOMIC DNA]</scope>
    <source>
        <strain evidence="4 5">DSM 22900</strain>
    </source>
</reference>
<dbReference type="EMBL" id="FOLL01000015">
    <property type="protein sequence ID" value="SFC58886.1"/>
    <property type="molecule type" value="Genomic_DNA"/>
</dbReference>
<keyword evidence="5" id="KW-1185">Reference proteome</keyword>
<name>A0A1I1KDL9_9SPHI</name>
<evidence type="ECO:0000313" key="4">
    <source>
        <dbReference type="EMBL" id="SFC58886.1"/>
    </source>
</evidence>
<keyword evidence="1" id="KW-1133">Transmembrane helix</keyword>
<dbReference type="PIRSF" id="PIRSF018266">
    <property type="entry name" value="FecR"/>
    <property type="match status" value="1"/>
</dbReference>
<dbReference type="InterPro" id="IPR032508">
    <property type="entry name" value="FecR_C"/>
</dbReference>
<dbReference type="RefSeq" id="WP_090974401.1">
    <property type="nucleotide sequence ID" value="NZ_FOLL01000015.1"/>
</dbReference>
<dbReference type="PANTHER" id="PTHR30273:SF2">
    <property type="entry name" value="PROTEIN FECR"/>
    <property type="match status" value="1"/>
</dbReference>
<dbReference type="STRING" id="623281.SAMN05421747_11593"/>
<dbReference type="Proteomes" id="UP000199577">
    <property type="component" value="Unassembled WGS sequence"/>
</dbReference>
<sequence length="336" mass="37729">MSYPEIDRLAKKWQEGTLNEEERARFEAWYRSFDDSTLEIDSDEGEEAMKSRLYRQIIEKGMGTATRPARRRILWVRSVAAAIAFLAIFGWYWDYQNGFTDKPWIAFKQVRAGQSVRQETLPDGSIVWLRPGASLRFSKRFRLRDVELTGEALFEVAKNEEKPFRVNVGNYVATVLGTSFHIRQSANPAEMELVVLTGKVAVSRQPEKKGKAKSPAPAGPPAAVLMPSQRLKTNDGLRADSITVDSVDVSVDNEYTAGTNYNMRFDDTPFEEVASRISNKFGVAVEADERRYRGCRVSADLSGQPLHYTAELVAAALDAQYEIKKDKIVLKGGGCL</sequence>
<evidence type="ECO:0000256" key="1">
    <source>
        <dbReference type="SAM" id="Phobius"/>
    </source>
</evidence>
<dbReference type="InterPro" id="IPR012373">
    <property type="entry name" value="Ferrdict_sens_TM"/>
</dbReference>
<dbReference type="InterPro" id="IPR006860">
    <property type="entry name" value="FecR"/>
</dbReference>
<dbReference type="PANTHER" id="PTHR30273">
    <property type="entry name" value="PERIPLASMIC SIGNAL SENSOR AND SIGMA FACTOR ACTIVATOR FECR-RELATED"/>
    <property type="match status" value="1"/>
</dbReference>
<feature type="domain" description="Protein FecR C-terminal" evidence="3">
    <location>
        <begin position="263"/>
        <end position="329"/>
    </location>
</feature>
<accession>A0A1I1KDL9</accession>
<evidence type="ECO:0000259" key="2">
    <source>
        <dbReference type="Pfam" id="PF04773"/>
    </source>
</evidence>
<gene>
    <name evidence="4" type="ORF">SAMN05421747_11593</name>
</gene>
<dbReference type="Gene3D" id="2.60.120.1440">
    <property type="match status" value="1"/>
</dbReference>
<feature type="domain" description="FecR protein" evidence="2">
    <location>
        <begin position="111"/>
        <end position="200"/>
    </location>
</feature>
<evidence type="ECO:0000259" key="3">
    <source>
        <dbReference type="Pfam" id="PF16344"/>
    </source>
</evidence>
<keyword evidence="1" id="KW-0812">Transmembrane</keyword>